<organism evidence="2">
    <name type="scientific">Eutreptiella gymnastica</name>
    <dbReference type="NCBI Taxonomy" id="73025"/>
    <lineage>
        <taxon>Eukaryota</taxon>
        <taxon>Discoba</taxon>
        <taxon>Euglenozoa</taxon>
        <taxon>Euglenida</taxon>
        <taxon>Spirocuta</taxon>
        <taxon>Euglenophyceae</taxon>
        <taxon>Eutreptiales</taxon>
        <taxon>Eutreptiaceae</taxon>
        <taxon>Eutreptiella</taxon>
    </lineage>
</organism>
<evidence type="ECO:0000256" key="1">
    <source>
        <dbReference type="SAM" id="MobiDB-lite"/>
    </source>
</evidence>
<proteinExistence type="predicted"/>
<feature type="compositionally biased region" description="Polar residues" evidence="1">
    <location>
        <begin position="112"/>
        <end position="121"/>
    </location>
</feature>
<dbReference type="EMBL" id="HBJA01067404">
    <property type="protein sequence ID" value="CAE0812578.1"/>
    <property type="molecule type" value="Transcribed_RNA"/>
</dbReference>
<feature type="region of interest" description="Disordered" evidence="1">
    <location>
        <begin position="98"/>
        <end position="130"/>
    </location>
</feature>
<evidence type="ECO:0000313" key="2">
    <source>
        <dbReference type="EMBL" id="CAE0812578.1"/>
    </source>
</evidence>
<reference evidence="2" key="1">
    <citation type="submission" date="2021-01" db="EMBL/GenBank/DDBJ databases">
        <authorList>
            <person name="Corre E."/>
            <person name="Pelletier E."/>
            <person name="Niang G."/>
            <person name="Scheremetjew M."/>
            <person name="Finn R."/>
            <person name="Kale V."/>
            <person name="Holt S."/>
            <person name="Cochrane G."/>
            <person name="Meng A."/>
            <person name="Brown T."/>
            <person name="Cohen L."/>
        </authorList>
    </citation>
    <scope>NUCLEOTIDE SEQUENCE</scope>
    <source>
        <strain evidence="2">CCMP1594</strain>
    </source>
</reference>
<name>A0A7S4D1U9_9EUGL</name>
<dbReference type="AlphaFoldDB" id="A0A7S4D1U9"/>
<sequence>MASTAIVSYYGWTNPYSTPIENPEAVPVPSLFALFGSWFGWLNPYAVAEEPEQQEPEQSEVEMQAAAGSSMVLPPVVSPAPTPGPMTTYYGWQNPYASDPRDSCSSRPRVSMQQARSSLQQAEPVGGICV</sequence>
<protein>
    <submittedName>
        <fullName evidence="2">Uncharacterized protein</fullName>
    </submittedName>
</protein>
<gene>
    <name evidence="2" type="ORF">EGYM00163_LOCUS23728</name>
</gene>
<accession>A0A7S4D1U9</accession>